<dbReference type="PANTHER" id="PTHR48081:SF8">
    <property type="entry name" value="ALPHA_BETA HYDROLASE FOLD-3 DOMAIN-CONTAINING PROTEIN-RELATED"/>
    <property type="match status" value="1"/>
</dbReference>
<reference evidence="4 5" key="1">
    <citation type="submission" date="2019-05" db="EMBL/GenBank/DDBJ databases">
        <title>Pseudorhodobacter turbinis sp. nov., isolated from the gut of the Korean turban shell.</title>
        <authorList>
            <person name="Jeong Y.-S."/>
            <person name="Kang W.-R."/>
            <person name="Bae J.-W."/>
        </authorList>
    </citation>
    <scope>NUCLEOTIDE SEQUENCE [LARGE SCALE GENOMIC DNA]</scope>
    <source>
        <strain evidence="4 5">S12M18</strain>
    </source>
</reference>
<feature type="domain" description="Alpha/beta hydrolase fold-3" evidence="3">
    <location>
        <begin position="70"/>
        <end position="270"/>
    </location>
</feature>
<dbReference type="InterPro" id="IPR002168">
    <property type="entry name" value="Lipase_GDXG_HIS_AS"/>
</dbReference>
<dbReference type="InterPro" id="IPR013094">
    <property type="entry name" value="AB_hydrolase_3"/>
</dbReference>
<dbReference type="EMBL" id="CP039964">
    <property type="protein sequence ID" value="QCO56414.1"/>
    <property type="molecule type" value="Genomic_DNA"/>
</dbReference>
<name>A0A4V1E101_9RHOB</name>
<organism evidence="4 5">
    <name type="scientific">Pseudorhodobacter turbinis</name>
    <dbReference type="NCBI Taxonomy" id="2500533"/>
    <lineage>
        <taxon>Bacteria</taxon>
        <taxon>Pseudomonadati</taxon>
        <taxon>Pseudomonadota</taxon>
        <taxon>Alphaproteobacteria</taxon>
        <taxon>Rhodobacterales</taxon>
        <taxon>Paracoccaceae</taxon>
        <taxon>Pseudorhodobacter</taxon>
    </lineage>
</organism>
<evidence type="ECO:0000313" key="5">
    <source>
        <dbReference type="Proteomes" id="UP000298631"/>
    </source>
</evidence>
<dbReference type="InterPro" id="IPR050300">
    <property type="entry name" value="GDXG_lipolytic_enzyme"/>
</dbReference>
<dbReference type="SUPFAM" id="SSF53474">
    <property type="entry name" value="alpha/beta-Hydrolases"/>
    <property type="match status" value="1"/>
</dbReference>
<dbReference type="GO" id="GO:0016787">
    <property type="term" value="F:hydrolase activity"/>
    <property type="evidence" value="ECO:0007669"/>
    <property type="project" value="UniProtKB-KW"/>
</dbReference>
<dbReference type="PANTHER" id="PTHR48081">
    <property type="entry name" value="AB HYDROLASE SUPERFAMILY PROTEIN C4A8.06C"/>
    <property type="match status" value="1"/>
</dbReference>
<keyword evidence="2 4" id="KW-0378">Hydrolase</keyword>
<dbReference type="OrthoDB" id="9806180at2"/>
<accession>A0A4V1E101</accession>
<evidence type="ECO:0000259" key="3">
    <source>
        <dbReference type="Pfam" id="PF07859"/>
    </source>
</evidence>
<evidence type="ECO:0000256" key="2">
    <source>
        <dbReference type="ARBA" id="ARBA00022801"/>
    </source>
</evidence>
<dbReference type="Gene3D" id="3.40.50.1820">
    <property type="entry name" value="alpha/beta hydrolase"/>
    <property type="match status" value="1"/>
</dbReference>
<dbReference type="Proteomes" id="UP000298631">
    <property type="component" value="Chromosome"/>
</dbReference>
<dbReference type="InterPro" id="IPR029058">
    <property type="entry name" value="AB_hydrolase_fold"/>
</dbReference>
<dbReference type="AlphaFoldDB" id="A0A4V1E101"/>
<protein>
    <submittedName>
        <fullName evidence="4">Alpha/beta hydrolase</fullName>
    </submittedName>
</protein>
<sequence length="305" mass="32621">MSRLGLLTWGMRHFVKPHLARASTPAHIRAEFTRAAGLFRAPPFLLHLPGKGPLPLDQISVGQVSGDRVILYFHGGAYIAGSPATHAALLGRLSKLTGLRVIAPAYRLAPEHPAPAAFEDACTAHQMLLDQGYAPDQIILGGESAGGGLALALLADLCARGVPPAAVFALSPWTDLALTGESLTRNADADPLFPVARIEETAGFAAGGLDRCDPRISPLYASFVAPPPVLIQVGTSEIIYDDSRRMADVLRQAGGDVTLSEWPDVPHVWQMFDGYIPQARQALCEVADFLKQQLTSPSRQRPDES</sequence>
<dbReference type="Pfam" id="PF07859">
    <property type="entry name" value="Abhydrolase_3"/>
    <property type="match status" value="1"/>
</dbReference>
<dbReference type="KEGG" id="pseb:EOK75_12120"/>
<dbReference type="PROSITE" id="PS01173">
    <property type="entry name" value="LIPASE_GDXG_HIS"/>
    <property type="match status" value="1"/>
</dbReference>
<evidence type="ECO:0000313" key="4">
    <source>
        <dbReference type="EMBL" id="QCO56414.1"/>
    </source>
</evidence>
<gene>
    <name evidence="4" type="ORF">EOK75_12120</name>
</gene>
<proteinExistence type="inferred from homology"/>
<evidence type="ECO:0000256" key="1">
    <source>
        <dbReference type="ARBA" id="ARBA00010515"/>
    </source>
</evidence>
<keyword evidence="5" id="KW-1185">Reference proteome</keyword>
<comment type="similarity">
    <text evidence="1">Belongs to the 'GDXG' lipolytic enzyme family.</text>
</comment>
<dbReference type="RefSeq" id="WP_137194196.1">
    <property type="nucleotide sequence ID" value="NZ_CP039964.1"/>
</dbReference>